<dbReference type="InterPro" id="IPR029058">
    <property type="entry name" value="AB_hydrolase_fold"/>
</dbReference>
<evidence type="ECO:0008006" key="4">
    <source>
        <dbReference type="Google" id="ProtNLM"/>
    </source>
</evidence>
<protein>
    <recommendedName>
        <fullName evidence="4">AB hydrolase-1 domain-containing protein</fullName>
    </recommendedName>
</protein>
<dbReference type="InterPro" id="IPR000073">
    <property type="entry name" value="AB_hydrolase_1"/>
</dbReference>
<sequence>MATKFMDKVTLTNGHDLWFALYGSPNALHTYVLIHGSPGSHEDFKELSPLLLSDDFNVIALDLPGSGLTSSEAAGGENLSEELLVDATREFIQILALRDPRRRFILLGHSFGGGTAMQVAAKGKFESLLGICLINSSGFRPQAGLNPYWINYFLFQLLILSPVTRFFMVPIVYFVMIKIIGLSPTLSKPQAVWMFHHAGTMDFPHVKECGLSIKEQKIPVFHASARNDRLVEKAIGDEICALLQPAVRIEYDRGGHNIHRTRAPELGEAITKWATTISASQGDTQKASL</sequence>
<dbReference type="PANTHER" id="PTHR47533:SF4">
    <property type="entry name" value="AB HYDROLASE-1 DOMAIN-CONTAINING PROTEIN"/>
    <property type="match status" value="1"/>
</dbReference>
<dbReference type="VEuPathDB" id="FungiDB:AeMF1_017954"/>
<name>A0A6G0XCW5_9STRA</name>
<dbReference type="PRINTS" id="PR00111">
    <property type="entry name" value="ABHYDROLASE"/>
</dbReference>
<dbReference type="Pfam" id="PF06342">
    <property type="entry name" value="DUF1057"/>
    <property type="match status" value="1"/>
</dbReference>
<keyword evidence="1" id="KW-0812">Transmembrane</keyword>
<organism evidence="2 3">
    <name type="scientific">Aphanomyces euteiches</name>
    <dbReference type="NCBI Taxonomy" id="100861"/>
    <lineage>
        <taxon>Eukaryota</taxon>
        <taxon>Sar</taxon>
        <taxon>Stramenopiles</taxon>
        <taxon>Oomycota</taxon>
        <taxon>Saprolegniomycetes</taxon>
        <taxon>Saprolegniales</taxon>
        <taxon>Verrucalvaceae</taxon>
        <taxon>Aphanomyces</taxon>
    </lineage>
</organism>
<keyword evidence="1" id="KW-0472">Membrane</keyword>
<dbReference type="SUPFAM" id="SSF53474">
    <property type="entry name" value="alpha/beta-Hydrolases"/>
    <property type="match status" value="1"/>
</dbReference>
<keyword evidence="1" id="KW-1133">Transmembrane helix</keyword>
<dbReference type="InterPro" id="IPR010463">
    <property type="entry name" value="DUF1057"/>
</dbReference>
<keyword evidence="3" id="KW-1185">Reference proteome</keyword>
<comment type="caution">
    <text evidence="2">The sequence shown here is derived from an EMBL/GenBank/DDBJ whole genome shotgun (WGS) entry which is preliminary data.</text>
</comment>
<evidence type="ECO:0000313" key="3">
    <source>
        <dbReference type="Proteomes" id="UP000481153"/>
    </source>
</evidence>
<dbReference type="Gene3D" id="3.40.50.1820">
    <property type="entry name" value="alpha/beta hydrolase"/>
    <property type="match status" value="1"/>
</dbReference>
<reference evidence="2 3" key="1">
    <citation type="submission" date="2019-07" db="EMBL/GenBank/DDBJ databases">
        <title>Genomics analysis of Aphanomyces spp. identifies a new class of oomycete effector associated with host adaptation.</title>
        <authorList>
            <person name="Gaulin E."/>
        </authorList>
    </citation>
    <scope>NUCLEOTIDE SEQUENCE [LARGE SCALE GENOMIC DNA]</scope>
    <source>
        <strain evidence="2 3">ATCC 201684</strain>
    </source>
</reference>
<evidence type="ECO:0000313" key="2">
    <source>
        <dbReference type="EMBL" id="KAF0737952.1"/>
    </source>
</evidence>
<dbReference type="EMBL" id="VJMJ01000079">
    <property type="protein sequence ID" value="KAF0737952.1"/>
    <property type="molecule type" value="Genomic_DNA"/>
</dbReference>
<feature type="transmembrane region" description="Helical" evidence="1">
    <location>
        <begin position="104"/>
        <end position="121"/>
    </location>
</feature>
<accession>A0A6G0XCW5</accession>
<dbReference type="Proteomes" id="UP000481153">
    <property type="component" value="Unassembled WGS sequence"/>
</dbReference>
<feature type="transmembrane region" description="Helical" evidence="1">
    <location>
        <begin position="149"/>
        <end position="175"/>
    </location>
</feature>
<evidence type="ECO:0000256" key="1">
    <source>
        <dbReference type="SAM" id="Phobius"/>
    </source>
</evidence>
<proteinExistence type="predicted"/>
<gene>
    <name evidence="2" type="ORF">Ae201684_005948</name>
</gene>
<dbReference type="AlphaFoldDB" id="A0A6G0XCW5"/>
<dbReference type="PANTHER" id="PTHR47533">
    <property type="entry name" value="PROTEIN CBG21859"/>
    <property type="match status" value="1"/>
</dbReference>